<dbReference type="PROSITE" id="PS52035">
    <property type="entry name" value="PEPTIDASE_M14"/>
    <property type="match status" value="1"/>
</dbReference>
<dbReference type="Pfam" id="PF00246">
    <property type="entry name" value="Peptidase_M14"/>
    <property type="match status" value="1"/>
</dbReference>
<evidence type="ECO:0000256" key="3">
    <source>
        <dbReference type="ARBA" id="ARBA00022645"/>
    </source>
</evidence>
<keyword evidence="4" id="KW-0645">Protease</keyword>
<evidence type="ECO:0000256" key="10">
    <source>
        <dbReference type="ARBA" id="ARBA00023157"/>
    </source>
</evidence>
<dbReference type="SUPFAM" id="SSF53187">
    <property type="entry name" value="Zn-dependent exopeptidases"/>
    <property type="match status" value="1"/>
</dbReference>
<dbReference type="PRINTS" id="PR00765">
    <property type="entry name" value="CRBOXYPTASEA"/>
</dbReference>
<evidence type="ECO:0000256" key="2">
    <source>
        <dbReference type="ARBA" id="ARBA00005988"/>
    </source>
</evidence>
<feature type="compositionally biased region" description="Basic residues" evidence="12">
    <location>
        <begin position="146"/>
        <end position="155"/>
    </location>
</feature>
<reference evidence="15" key="2">
    <citation type="submission" date="2020-05" db="UniProtKB">
        <authorList>
            <consortium name="EnsemblMetazoa"/>
        </authorList>
    </citation>
    <scope>IDENTIFICATION</scope>
    <source>
        <strain evidence="15">LVP_AGWG</strain>
    </source>
</reference>
<keyword evidence="16" id="KW-1185">Reference proteome</keyword>
<dbReference type="InterPro" id="IPR036990">
    <property type="entry name" value="M14A-like_propep"/>
</dbReference>
<comment type="caution">
    <text evidence="11">Lacks conserved residue(s) required for the propagation of feature annotation.</text>
</comment>
<organism evidence="15 16">
    <name type="scientific">Aedes aegypti</name>
    <name type="common">Yellowfever mosquito</name>
    <name type="synonym">Culex aegypti</name>
    <dbReference type="NCBI Taxonomy" id="7159"/>
    <lineage>
        <taxon>Eukaryota</taxon>
        <taxon>Metazoa</taxon>
        <taxon>Ecdysozoa</taxon>
        <taxon>Arthropoda</taxon>
        <taxon>Hexapoda</taxon>
        <taxon>Insecta</taxon>
        <taxon>Pterygota</taxon>
        <taxon>Neoptera</taxon>
        <taxon>Endopterygota</taxon>
        <taxon>Diptera</taxon>
        <taxon>Nematocera</taxon>
        <taxon>Culicoidea</taxon>
        <taxon>Culicidae</taxon>
        <taxon>Culicinae</taxon>
        <taxon>Aedini</taxon>
        <taxon>Aedes</taxon>
        <taxon>Stegomyia</taxon>
    </lineage>
</organism>
<dbReference type="PROSITE" id="PS00132">
    <property type="entry name" value="CARBOXYPEPT_ZN_1"/>
    <property type="match status" value="1"/>
</dbReference>
<reference evidence="15 16" key="1">
    <citation type="submission" date="2017-06" db="EMBL/GenBank/DDBJ databases">
        <title>Aedes aegypti genome working group (AGWG) sequencing and assembly.</title>
        <authorList>
            <consortium name="Aedes aegypti Genome Working Group (AGWG)"/>
            <person name="Matthews B.J."/>
        </authorList>
    </citation>
    <scope>NUCLEOTIDE SEQUENCE [LARGE SCALE GENOMIC DNA]</scope>
    <source>
        <strain evidence="15 16">LVP_AGWG</strain>
    </source>
</reference>
<dbReference type="SMART" id="SM00631">
    <property type="entry name" value="Zn_pept"/>
    <property type="match status" value="1"/>
</dbReference>
<dbReference type="InterPro" id="IPR003146">
    <property type="entry name" value="M14A_act_pep"/>
</dbReference>
<evidence type="ECO:0000256" key="11">
    <source>
        <dbReference type="PROSITE-ProRule" id="PRU01379"/>
    </source>
</evidence>
<evidence type="ECO:0000256" key="13">
    <source>
        <dbReference type="SAM" id="SignalP"/>
    </source>
</evidence>
<dbReference type="PANTHER" id="PTHR11705">
    <property type="entry name" value="PROTEASE FAMILY M14 CARBOXYPEPTIDASE A,B"/>
    <property type="match status" value="1"/>
</dbReference>
<keyword evidence="9" id="KW-0482">Metalloprotease</keyword>
<dbReference type="GO" id="GO:0004181">
    <property type="term" value="F:metallocarboxypeptidase activity"/>
    <property type="evidence" value="ECO:0007669"/>
    <property type="project" value="InterPro"/>
</dbReference>
<proteinExistence type="inferred from homology"/>
<gene>
    <name evidence="15" type="primary">23687535</name>
</gene>
<feature type="region of interest" description="Disordered" evidence="12">
    <location>
        <begin position="371"/>
        <end position="496"/>
    </location>
</feature>
<dbReference type="GO" id="GO:0008270">
    <property type="term" value="F:zinc ion binding"/>
    <property type="evidence" value="ECO:0007669"/>
    <property type="project" value="InterPro"/>
</dbReference>
<feature type="signal peptide" evidence="13">
    <location>
        <begin position="1"/>
        <end position="20"/>
    </location>
</feature>
<feature type="region of interest" description="Disordered" evidence="12">
    <location>
        <begin position="137"/>
        <end position="164"/>
    </location>
</feature>
<keyword evidence="8" id="KW-0862">Zinc</keyword>
<evidence type="ECO:0000313" key="15">
    <source>
        <dbReference type="EnsemblMetazoa" id="AAEL017115-PA"/>
    </source>
</evidence>
<dbReference type="InterPro" id="IPR000834">
    <property type="entry name" value="Peptidase_M14"/>
</dbReference>
<evidence type="ECO:0000256" key="6">
    <source>
        <dbReference type="ARBA" id="ARBA00022729"/>
    </source>
</evidence>
<comment type="cofactor">
    <cofactor evidence="1">
        <name>Zn(2+)</name>
        <dbReference type="ChEBI" id="CHEBI:29105"/>
    </cofactor>
</comment>
<evidence type="ECO:0000256" key="12">
    <source>
        <dbReference type="SAM" id="MobiDB-lite"/>
    </source>
</evidence>
<dbReference type="AlphaFoldDB" id="A0A1S4G585"/>
<dbReference type="Pfam" id="PF02244">
    <property type="entry name" value="Propep_M14"/>
    <property type="match status" value="1"/>
</dbReference>
<dbReference type="VEuPathDB" id="VectorBase:AAEL017115"/>
<evidence type="ECO:0000256" key="9">
    <source>
        <dbReference type="ARBA" id="ARBA00023049"/>
    </source>
</evidence>
<dbReference type="FunFam" id="3.40.630.10:FF:000084">
    <property type="entry name" value="Carboxypeptidase B2"/>
    <property type="match status" value="2"/>
</dbReference>
<evidence type="ECO:0000256" key="8">
    <source>
        <dbReference type="ARBA" id="ARBA00022833"/>
    </source>
</evidence>
<keyword evidence="10" id="KW-1015">Disulfide bond</keyword>
<sequence>MFGPICVVLLGLGASLGLNAVYVNNHKIDKYDVDKIKLLTPAPTSDQVTKINMITKDNFTNPLHYYQYLVGSDPGGHVELLWGNNKTYLPTIFRSSTTTEPSIAGSINYADDLSSMENTLNNTTPIYKGDYHVEQIQAPSTTTARPVRRLKKPTRKPPIIRNQTQISEKTLELLRKYFTVNCTLTPIQEPSTTPMPKIATSTKKPKAKIKKIKNSKTTALGSTTATTTARPFTKKVKATKHKKPFEQVVYVDPPVISTISGVLEKIYNYMEDAFVSTEYISIEDDEVQEQRKHLALQAKKIKNGKKIKRNSVGELKPELTTAPSAFTSKQYQEDNSKRVTMAEIPLIDAVQANKNKLTTNIHVTSEYSPATPATVSFLPPAVVDDKDGSSEESDEGDYYEGFSNTSYEEDEDDEEDDDGSQEDEENSEEYDESVEAAGNQAGVVVNDKDYDYEDNSGSSYDKTKVKVTHQPTGGEDYSDEESEEYDSGEDTSTGPGSFFSGLFSSIGRFVRSLGFGPRTTVEYDDYDETRSTTPRIVDLKKRPTRSTSNLETQTQIERVHDATEKQQAWYHYPPYLYNEIEEPEIQLPAIDANTVPEQSIEHDWFNFMTPWDFFNPWIPWDNSPTTESSADPIEITLAPTVTTTTEPSAGWLPNLFGGDSSVGAHLAKPTTPKPLIPFLPASDPMQKPENWFGVIAQHVFTTTRKPRSTTPPPSTTHLTKPTKVHYSGYQLWRVYPRTAEHMRSLEDYRLSPEGVKLQWWKGPSLRGANDILVPPHMVETFGEYLQDEDMSKEIVIRNLGQAIQYENPKMTRREQIEIEVLNGHPLTWYRYHRYADLTKFMNYLGRRFAKNVELIHIGRSFEGRPLTVVKVRFDGKRSLAGKMSNSKFLKGKKSKRKNVVKRREQRPAVFIEAGAHGREWLGPSVATWILDSLTKAISNNDTDLESIKSMDWYVLPVFNPDGYEYSHEYDRMWRKSRSKHQETQSSGILSTALNWLQSQSSLSVDSDQGCIGTDLNRNWDHRWNEEGASKSACSEYYSGYKAFSELETRALSKFLMQARRNIQIYLSLHSYGQTITYPDRKRSTGSERFGDVHEMAAVAVEALRGSGSHVSYQVDSEGEMSYPSSGTSVEFARYEAGIKYTYSVDLPDTGTHGFLFPPSGIENTAKDTFELIKGMVDYI</sequence>
<keyword evidence="6 13" id="KW-0732">Signal</keyword>
<evidence type="ECO:0000259" key="14">
    <source>
        <dbReference type="PROSITE" id="PS52035"/>
    </source>
</evidence>
<dbReference type="Gene3D" id="3.30.70.340">
    <property type="entry name" value="Metallocarboxypeptidase-like"/>
    <property type="match status" value="1"/>
</dbReference>
<dbReference type="GO" id="GO:0006508">
    <property type="term" value="P:proteolysis"/>
    <property type="evidence" value="ECO:0007669"/>
    <property type="project" value="UniProtKB-KW"/>
</dbReference>
<dbReference type="GO" id="GO:0005615">
    <property type="term" value="C:extracellular space"/>
    <property type="evidence" value="ECO:0007669"/>
    <property type="project" value="TreeGrafter"/>
</dbReference>
<evidence type="ECO:0000256" key="5">
    <source>
        <dbReference type="ARBA" id="ARBA00022723"/>
    </source>
</evidence>
<dbReference type="Proteomes" id="UP000008820">
    <property type="component" value="Chromosome 1"/>
</dbReference>
<dbReference type="Gene3D" id="3.40.630.10">
    <property type="entry name" value="Zn peptidases"/>
    <property type="match status" value="1"/>
</dbReference>
<keyword evidence="7" id="KW-0378">Hydrolase</keyword>
<feature type="compositionally biased region" description="Acidic residues" evidence="12">
    <location>
        <begin position="476"/>
        <end position="489"/>
    </location>
</feature>
<comment type="similarity">
    <text evidence="2 11">Belongs to the peptidase M14 family.</text>
</comment>
<dbReference type="InParanoid" id="A0A1S4G585"/>
<keyword evidence="3" id="KW-0121">Carboxypeptidase</keyword>
<evidence type="ECO:0000256" key="4">
    <source>
        <dbReference type="ARBA" id="ARBA00022670"/>
    </source>
</evidence>
<dbReference type="SUPFAM" id="SSF54897">
    <property type="entry name" value="Protease propeptides/inhibitors"/>
    <property type="match status" value="1"/>
</dbReference>
<evidence type="ECO:0000256" key="7">
    <source>
        <dbReference type="ARBA" id="ARBA00022801"/>
    </source>
</evidence>
<feature type="domain" description="Peptidase M14" evidence="14">
    <location>
        <begin position="830"/>
        <end position="1179"/>
    </location>
</feature>
<evidence type="ECO:0000313" key="16">
    <source>
        <dbReference type="Proteomes" id="UP000008820"/>
    </source>
</evidence>
<dbReference type="InterPro" id="IPR057246">
    <property type="entry name" value="CARBOXYPEPT_ZN_1"/>
</dbReference>
<dbReference type="EnsemblMetazoa" id="AAEL017115-RA">
    <property type="protein sequence ID" value="AAEL017115-PA"/>
    <property type="gene ID" value="AAEL017115"/>
</dbReference>
<protein>
    <recommendedName>
        <fullName evidence="14">Peptidase M14 domain-containing protein</fullName>
    </recommendedName>
</protein>
<feature type="compositionally biased region" description="Acidic residues" evidence="12">
    <location>
        <begin position="407"/>
        <end position="434"/>
    </location>
</feature>
<name>A0A1S4G585_AEDAE</name>
<accession>A0A1S4G585</accession>
<evidence type="ECO:0000256" key="1">
    <source>
        <dbReference type="ARBA" id="ARBA00001947"/>
    </source>
</evidence>
<dbReference type="OrthoDB" id="3626597at2759"/>
<dbReference type="PANTHER" id="PTHR11705:SF89">
    <property type="entry name" value="PEPTIDASE M14 CARBOXYPEPTIDASE A DOMAIN-CONTAINING PROTEIN"/>
    <property type="match status" value="1"/>
</dbReference>
<feature type="chain" id="PRO_5043747201" description="Peptidase M14 domain-containing protein" evidence="13">
    <location>
        <begin position="21"/>
        <end position="1179"/>
    </location>
</feature>
<keyword evidence="5" id="KW-0479">Metal-binding</keyword>